<dbReference type="RefSeq" id="YP_009001136.1">
    <property type="nucleotide sequence ID" value="NC_023423.1"/>
</dbReference>
<organism evidence="5 6">
    <name type="scientific">Pithovirus sibericum</name>
    <dbReference type="NCBI Taxonomy" id="1450746"/>
    <lineage>
        <taxon>Viruses</taxon>
        <taxon>Pithoviruses</taxon>
        <taxon>Orthopithovirinae</taxon>
        <taxon>Alphapithovirus</taxon>
        <taxon>Alphapithovirus sibericum</taxon>
    </lineage>
</organism>
<keyword evidence="2" id="KW-0863">Zinc-finger</keyword>
<reference evidence="5 6" key="1">
    <citation type="journal article" date="2014" name="Proc. Natl. Acad. Sci. U.S.A.">
        <title>Thirty-thousand-year-old distant relative of giant icosahedral DNA viruses with a pandoravirus morphology.</title>
        <authorList>
            <person name="Legendre M."/>
            <person name="Bartoli J."/>
            <person name="Shmakova L."/>
            <person name="Jeudy S."/>
            <person name="Labadie K."/>
            <person name="Adrait A."/>
            <person name="Lescot M."/>
            <person name="Poirot O."/>
            <person name="Bertaux L."/>
            <person name="Bruley C."/>
            <person name="Coute Y."/>
            <person name="Rivkina E."/>
            <person name="Abergel C."/>
            <person name="Claverie J.M."/>
        </authorList>
    </citation>
    <scope>NUCLEOTIDE SEQUENCE [LARGE SCALE GENOMIC DNA]</scope>
    <source>
        <strain evidence="5">P1084-T</strain>
    </source>
</reference>
<evidence type="ECO:0000259" key="4">
    <source>
        <dbReference type="PROSITE" id="PS50865"/>
    </source>
</evidence>
<evidence type="ECO:0000313" key="5">
    <source>
        <dbReference type="EMBL" id="AHH01801.1"/>
    </source>
</evidence>
<name>W5S503_9VIRU</name>
<gene>
    <name evidence="5" type="ORF">pv_234</name>
</gene>
<dbReference type="GO" id="GO:0008270">
    <property type="term" value="F:zinc ion binding"/>
    <property type="evidence" value="ECO:0007669"/>
    <property type="project" value="UniProtKB-KW"/>
</dbReference>
<keyword evidence="1" id="KW-0479">Metal-binding</keyword>
<feature type="domain" description="MYND-type" evidence="4">
    <location>
        <begin position="140"/>
        <end position="178"/>
    </location>
</feature>
<dbReference type="Pfam" id="PF01753">
    <property type="entry name" value="zf-MYND"/>
    <property type="match status" value="1"/>
</dbReference>
<keyword evidence="6" id="KW-1185">Reference proteome</keyword>
<protein>
    <submittedName>
        <fullName evidence="5">Zf-MYND finger protein</fullName>
    </submittedName>
</protein>
<dbReference type="InterPro" id="IPR002893">
    <property type="entry name" value="Znf_MYND"/>
</dbReference>
<dbReference type="Proteomes" id="UP000202176">
    <property type="component" value="Segment"/>
</dbReference>
<dbReference type="PROSITE" id="PS01360">
    <property type="entry name" value="ZF_MYND_1"/>
    <property type="match status" value="1"/>
</dbReference>
<evidence type="ECO:0000256" key="2">
    <source>
        <dbReference type="ARBA" id="ARBA00022771"/>
    </source>
</evidence>
<dbReference type="SUPFAM" id="SSF144232">
    <property type="entry name" value="HIT/MYND zinc finger-like"/>
    <property type="match status" value="1"/>
</dbReference>
<keyword evidence="3" id="KW-0862">Zinc</keyword>
<dbReference type="PROSITE" id="PS50865">
    <property type="entry name" value="ZF_MYND_2"/>
    <property type="match status" value="1"/>
</dbReference>
<proteinExistence type="predicted"/>
<evidence type="ECO:0000313" key="6">
    <source>
        <dbReference type="Proteomes" id="UP000202176"/>
    </source>
</evidence>
<dbReference type="Gene3D" id="6.10.140.2220">
    <property type="match status" value="1"/>
</dbReference>
<evidence type="ECO:0000256" key="3">
    <source>
        <dbReference type="ARBA" id="ARBA00022833"/>
    </source>
</evidence>
<evidence type="ECO:0000256" key="1">
    <source>
        <dbReference type="ARBA" id="ARBA00022723"/>
    </source>
</evidence>
<dbReference type="EMBL" id="KF740664">
    <property type="protein sequence ID" value="AHH01801.1"/>
    <property type="molecule type" value="Genomic_DNA"/>
</dbReference>
<accession>W5S503</accession>
<sequence length="181" mass="21068">MAKERLDEVLRELETFSSETVCSCCSGKIIYYKFLEDIGIEKGHSIIRNNLQSLPIVKRIFYRVKGKLRKKHFCVECYPGSKPPEKRERCVVCGGRPNPTFGVEHCLPNFLVHTELRTCSLRCSKLVLKILKKNGASFFCHSCLKIIEKKMYCSRCKKICYCSKECQKKDWPDHKTYCELP</sequence>
<dbReference type="KEGG" id="vg:18266262"/>
<dbReference type="GeneID" id="18266262"/>